<keyword evidence="3" id="KW-1185">Reference proteome</keyword>
<sequence>MSVLFEQFFSTLLSSTVEWLAGFRVHHAAKPVTGAGSESSFLHGPWRCYLEAGHPEQNKPSGRESGLEQMVDGVDGVDGEDAVEQAAAVPPARDEPKQMKLLGK</sequence>
<comment type="caution">
    <text evidence="2">The sequence shown here is derived from an EMBL/GenBank/DDBJ whole genome shotgun (WGS) entry which is preliminary data.</text>
</comment>
<accession>A0AAE0XX87</accession>
<dbReference type="Proteomes" id="UP001283361">
    <property type="component" value="Unassembled WGS sequence"/>
</dbReference>
<evidence type="ECO:0000313" key="2">
    <source>
        <dbReference type="EMBL" id="KAK3721217.1"/>
    </source>
</evidence>
<organism evidence="2 3">
    <name type="scientific">Elysia crispata</name>
    <name type="common">lettuce slug</name>
    <dbReference type="NCBI Taxonomy" id="231223"/>
    <lineage>
        <taxon>Eukaryota</taxon>
        <taxon>Metazoa</taxon>
        <taxon>Spiralia</taxon>
        <taxon>Lophotrochozoa</taxon>
        <taxon>Mollusca</taxon>
        <taxon>Gastropoda</taxon>
        <taxon>Heterobranchia</taxon>
        <taxon>Euthyneura</taxon>
        <taxon>Panpulmonata</taxon>
        <taxon>Sacoglossa</taxon>
        <taxon>Placobranchoidea</taxon>
        <taxon>Plakobranchidae</taxon>
        <taxon>Elysia</taxon>
    </lineage>
</organism>
<protein>
    <submittedName>
        <fullName evidence="2">Uncharacterized protein</fullName>
    </submittedName>
</protein>
<feature type="region of interest" description="Disordered" evidence="1">
    <location>
        <begin position="73"/>
        <end position="104"/>
    </location>
</feature>
<gene>
    <name evidence="2" type="ORF">RRG08_044225</name>
</gene>
<dbReference type="EMBL" id="JAWDGP010007400">
    <property type="protein sequence ID" value="KAK3721217.1"/>
    <property type="molecule type" value="Genomic_DNA"/>
</dbReference>
<proteinExistence type="predicted"/>
<evidence type="ECO:0000256" key="1">
    <source>
        <dbReference type="SAM" id="MobiDB-lite"/>
    </source>
</evidence>
<reference evidence="2" key="1">
    <citation type="journal article" date="2023" name="G3 (Bethesda)">
        <title>A reference genome for the long-term kleptoplast-retaining sea slug Elysia crispata morphotype clarki.</title>
        <authorList>
            <person name="Eastman K.E."/>
            <person name="Pendleton A.L."/>
            <person name="Shaikh M.A."/>
            <person name="Suttiyut T."/>
            <person name="Ogas R."/>
            <person name="Tomko P."/>
            <person name="Gavelis G."/>
            <person name="Widhalm J.R."/>
            <person name="Wisecaver J.H."/>
        </authorList>
    </citation>
    <scope>NUCLEOTIDE SEQUENCE</scope>
    <source>
        <strain evidence="2">ECLA1</strain>
    </source>
</reference>
<evidence type="ECO:0000313" key="3">
    <source>
        <dbReference type="Proteomes" id="UP001283361"/>
    </source>
</evidence>
<name>A0AAE0XX87_9GAST</name>
<dbReference type="AlphaFoldDB" id="A0AAE0XX87"/>